<sequence>MEGIELLWDVAVELHDAAGLAAVADVLARAGINVDSVCLVRGPAPLTCHLLAADGANAADALARAGTPASTREVLVCVLQNRPGTLAAVSAALNVAGVTVDLLYQATDRGLVIGADD</sequence>
<gene>
    <name evidence="1" type="ORF">JF886_00235</name>
</gene>
<accession>A0A934N3Y1</accession>
<feature type="non-terminal residue" evidence="1">
    <location>
        <position position="117"/>
    </location>
</feature>
<proteinExistence type="predicted"/>
<comment type="caution">
    <text evidence="1">The sequence shown here is derived from an EMBL/GenBank/DDBJ whole genome shotgun (WGS) entry which is preliminary data.</text>
</comment>
<evidence type="ECO:0000313" key="2">
    <source>
        <dbReference type="Proteomes" id="UP000606991"/>
    </source>
</evidence>
<dbReference type="Gene3D" id="3.30.2130.10">
    <property type="entry name" value="VC0802-like"/>
    <property type="match status" value="1"/>
</dbReference>
<protein>
    <submittedName>
        <fullName evidence="1">Amino acid-binding protein</fullName>
    </submittedName>
</protein>
<evidence type="ECO:0000313" key="1">
    <source>
        <dbReference type="EMBL" id="MBJ7593283.1"/>
    </source>
</evidence>
<dbReference type="EMBL" id="JAEKNS010000005">
    <property type="protein sequence ID" value="MBJ7593283.1"/>
    <property type="molecule type" value="Genomic_DNA"/>
</dbReference>
<dbReference type="AlphaFoldDB" id="A0A934N3Y1"/>
<name>A0A934N3Y1_9BACT</name>
<organism evidence="1 2">
    <name type="scientific">Candidatus Aeolococcus gillhamiae</name>
    <dbReference type="NCBI Taxonomy" id="3127015"/>
    <lineage>
        <taxon>Bacteria</taxon>
        <taxon>Bacillati</taxon>
        <taxon>Candidatus Dormiibacterota</taxon>
        <taxon>Candidatus Dormibacteria</taxon>
        <taxon>Candidatus Aeolococcales</taxon>
        <taxon>Candidatus Aeolococcaceae</taxon>
        <taxon>Candidatus Aeolococcus</taxon>
    </lineage>
</organism>
<dbReference type="Proteomes" id="UP000606991">
    <property type="component" value="Unassembled WGS sequence"/>
</dbReference>
<reference evidence="1 2" key="1">
    <citation type="submission" date="2020-10" db="EMBL/GenBank/DDBJ databases">
        <title>Ca. Dormibacterota MAGs.</title>
        <authorList>
            <person name="Montgomery K."/>
        </authorList>
    </citation>
    <scope>NUCLEOTIDE SEQUENCE [LARGE SCALE GENOMIC DNA]</scope>
    <source>
        <strain evidence="1">SC8812_S17_18</strain>
    </source>
</reference>